<dbReference type="GO" id="GO:0016491">
    <property type="term" value="F:oxidoreductase activity"/>
    <property type="evidence" value="ECO:0007669"/>
    <property type="project" value="UniProtKB-KW"/>
</dbReference>
<dbReference type="Proteomes" id="UP000076532">
    <property type="component" value="Unassembled WGS sequence"/>
</dbReference>
<dbReference type="GO" id="GO:0005737">
    <property type="term" value="C:cytoplasm"/>
    <property type="evidence" value="ECO:0007669"/>
    <property type="project" value="TreeGrafter"/>
</dbReference>
<evidence type="ECO:0000313" key="3">
    <source>
        <dbReference type="EMBL" id="KZP11093.1"/>
    </source>
</evidence>
<dbReference type="InterPro" id="IPR023210">
    <property type="entry name" value="NADP_OxRdtase_dom"/>
</dbReference>
<reference evidence="3 4" key="1">
    <citation type="journal article" date="2016" name="Mol. Biol. Evol.">
        <title>Comparative Genomics of Early-Diverging Mushroom-Forming Fungi Provides Insights into the Origins of Lignocellulose Decay Capabilities.</title>
        <authorList>
            <person name="Nagy L.G."/>
            <person name="Riley R."/>
            <person name="Tritt A."/>
            <person name="Adam C."/>
            <person name="Daum C."/>
            <person name="Floudas D."/>
            <person name="Sun H."/>
            <person name="Yadav J.S."/>
            <person name="Pangilinan J."/>
            <person name="Larsson K.H."/>
            <person name="Matsuura K."/>
            <person name="Barry K."/>
            <person name="Labutti K."/>
            <person name="Kuo R."/>
            <person name="Ohm R.A."/>
            <person name="Bhattacharya S.S."/>
            <person name="Shirouzu T."/>
            <person name="Yoshinaga Y."/>
            <person name="Martin F.M."/>
            <person name="Grigoriev I.V."/>
            <person name="Hibbett D.S."/>
        </authorList>
    </citation>
    <scope>NUCLEOTIDE SEQUENCE [LARGE SCALE GENOMIC DNA]</scope>
    <source>
        <strain evidence="3 4">CBS 109695</strain>
    </source>
</reference>
<keyword evidence="1" id="KW-0560">Oxidoreductase</keyword>
<evidence type="ECO:0000259" key="2">
    <source>
        <dbReference type="Pfam" id="PF00248"/>
    </source>
</evidence>
<gene>
    <name evidence="3" type="ORF">FIBSPDRAFT_871849</name>
</gene>
<dbReference type="PANTHER" id="PTHR43625">
    <property type="entry name" value="AFLATOXIN B1 ALDEHYDE REDUCTASE"/>
    <property type="match status" value="1"/>
</dbReference>
<feature type="non-terminal residue" evidence="3">
    <location>
        <position position="312"/>
    </location>
</feature>
<dbReference type="AlphaFoldDB" id="A0A165ZZK3"/>
<dbReference type="Gene3D" id="3.20.20.100">
    <property type="entry name" value="NADP-dependent oxidoreductase domain"/>
    <property type="match status" value="1"/>
</dbReference>
<sequence length="312" mass="33640">MPTTNTNTTPPKYPLRRLGRDGPLVSALGFGTMGIGAWYGAPLPDAEAFAVLDRAADLGVTFWDCADIYGTAEASLGAWFAKTGRREEIFLATKFGAFNLAKGYTTGAPKPAPDSSPAYIRAAVQRSLAQLQTDHIDLYYQHRVDPSVPIEVVLDALRPYVEAGTIRWLGLSECSADTLRRAKAVAGIGAKVVAVQMEYSAFTLDIEKSGFAAVADELGVAVVAYSPLARGMVTGKQRSRDAFEAGDIRLHLPRWSEENFPKNLVVVDKLAAIAARYGRTASQVALAWILAEHPTCKFHLLPVIVSSCLNPT</sequence>
<accession>A0A165ZZK3</accession>
<proteinExistence type="predicted"/>
<feature type="domain" description="NADP-dependent oxidoreductase" evidence="2">
    <location>
        <begin position="28"/>
        <end position="292"/>
    </location>
</feature>
<evidence type="ECO:0000256" key="1">
    <source>
        <dbReference type="ARBA" id="ARBA00023002"/>
    </source>
</evidence>
<dbReference type="OrthoDB" id="37537at2759"/>
<protein>
    <submittedName>
        <fullName evidence="3">Aldo/keto reductase</fullName>
    </submittedName>
</protein>
<name>A0A165ZZK3_9AGAM</name>
<evidence type="ECO:0000313" key="4">
    <source>
        <dbReference type="Proteomes" id="UP000076532"/>
    </source>
</evidence>
<dbReference type="Pfam" id="PF00248">
    <property type="entry name" value="Aldo_ket_red"/>
    <property type="match status" value="1"/>
</dbReference>
<dbReference type="PANTHER" id="PTHR43625:SF40">
    <property type="entry name" value="ALDO-KETO REDUCTASE YAKC [NADP(+)]"/>
    <property type="match status" value="1"/>
</dbReference>
<dbReference type="InterPro" id="IPR050791">
    <property type="entry name" value="Aldo-Keto_reductase"/>
</dbReference>
<keyword evidence="4" id="KW-1185">Reference proteome</keyword>
<dbReference type="EMBL" id="KV417668">
    <property type="protein sequence ID" value="KZP11093.1"/>
    <property type="molecule type" value="Genomic_DNA"/>
</dbReference>
<dbReference type="SUPFAM" id="SSF51430">
    <property type="entry name" value="NAD(P)-linked oxidoreductase"/>
    <property type="match status" value="1"/>
</dbReference>
<organism evidence="3 4">
    <name type="scientific">Athelia psychrophila</name>
    <dbReference type="NCBI Taxonomy" id="1759441"/>
    <lineage>
        <taxon>Eukaryota</taxon>
        <taxon>Fungi</taxon>
        <taxon>Dikarya</taxon>
        <taxon>Basidiomycota</taxon>
        <taxon>Agaricomycotina</taxon>
        <taxon>Agaricomycetes</taxon>
        <taxon>Agaricomycetidae</taxon>
        <taxon>Atheliales</taxon>
        <taxon>Atheliaceae</taxon>
        <taxon>Athelia</taxon>
    </lineage>
</organism>
<dbReference type="STRING" id="436010.A0A165ZZK3"/>
<dbReference type="InterPro" id="IPR036812">
    <property type="entry name" value="NAD(P)_OxRdtase_dom_sf"/>
</dbReference>